<evidence type="ECO:0000256" key="1">
    <source>
        <dbReference type="ARBA" id="ARBA00022679"/>
    </source>
</evidence>
<evidence type="ECO:0000256" key="2">
    <source>
        <dbReference type="ARBA" id="ARBA00022777"/>
    </source>
</evidence>
<dbReference type="PANTHER" id="PTHR10584">
    <property type="entry name" value="SUGAR KINASE"/>
    <property type="match status" value="1"/>
</dbReference>
<keyword evidence="1" id="KW-0808">Transferase</keyword>
<evidence type="ECO:0000313" key="4">
    <source>
        <dbReference type="EMBL" id="MBU3863162.1"/>
    </source>
</evidence>
<keyword evidence="5" id="KW-1185">Reference proteome</keyword>
<dbReference type="PANTHER" id="PTHR10584:SF166">
    <property type="entry name" value="RIBOKINASE"/>
    <property type="match status" value="1"/>
</dbReference>
<comment type="caution">
    <text evidence="4">The sequence shown here is derived from an EMBL/GenBank/DDBJ whole genome shotgun (WGS) entry which is preliminary data.</text>
</comment>
<organism evidence="4 5">
    <name type="scientific">Streptomyces niphimycinicus</name>
    <dbReference type="NCBI Taxonomy" id="2842201"/>
    <lineage>
        <taxon>Bacteria</taxon>
        <taxon>Bacillati</taxon>
        <taxon>Actinomycetota</taxon>
        <taxon>Actinomycetes</taxon>
        <taxon>Kitasatosporales</taxon>
        <taxon>Streptomycetaceae</taxon>
        <taxon>Streptomyces</taxon>
    </lineage>
</organism>
<sequence length="281" mass="27610">MRVPHDRPPQAPVGSGQVLVVGSVNPGLSRTLPRLPRGAEQIRTTRHLQAGGDKGANQALVARRPSADATATLLASVGGDAEHALAGLAAGVGPGAVIGHDHAATGTVVLLIAPDGNRIVVDAGAGDLPQPAHVRALAADSPPPAVVTDHEVPAPVVSATPRTCAGRARVLLSPSPARALRPEPLTLVVLLVLNKGELAGLLALDPAPATPGAVAAVLERSGLGDSLASLSSGGVVVLVQGATTDVPAFRVDAIDTVGAGDALLGPLASSLAGGLAVHPAA</sequence>
<dbReference type="EMBL" id="JAHLEM010000025">
    <property type="protein sequence ID" value="MBU3863162.1"/>
    <property type="molecule type" value="Genomic_DNA"/>
</dbReference>
<dbReference type="RefSeq" id="WP_216339988.1">
    <property type="nucleotide sequence ID" value="NZ_JAHLEM010000025.1"/>
</dbReference>
<feature type="domain" description="Carbohydrate kinase PfkB" evidence="3">
    <location>
        <begin position="17"/>
        <end position="275"/>
    </location>
</feature>
<evidence type="ECO:0000259" key="3">
    <source>
        <dbReference type="Pfam" id="PF00294"/>
    </source>
</evidence>
<reference evidence="4 5" key="1">
    <citation type="submission" date="2021-06" db="EMBL/GenBank/DDBJ databases">
        <authorList>
            <person name="Pan X."/>
        </authorList>
    </citation>
    <scope>NUCLEOTIDE SEQUENCE [LARGE SCALE GENOMIC DNA]</scope>
    <source>
        <strain evidence="4 5">4503</strain>
    </source>
</reference>
<accession>A0ABS6C8E5</accession>
<evidence type="ECO:0000313" key="5">
    <source>
        <dbReference type="Proteomes" id="UP000720508"/>
    </source>
</evidence>
<dbReference type="InterPro" id="IPR011611">
    <property type="entry name" value="PfkB_dom"/>
</dbReference>
<proteinExistence type="predicted"/>
<dbReference type="Pfam" id="PF00294">
    <property type="entry name" value="PfkB"/>
    <property type="match status" value="1"/>
</dbReference>
<gene>
    <name evidence="4" type="ORF">KN815_03320</name>
</gene>
<dbReference type="Proteomes" id="UP000720508">
    <property type="component" value="Unassembled WGS sequence"/>
</dbReference>
<keyword evidence="2" id="KW-0418">Kinase</keyword>
<name>A0ABS6C8E5_9ACTN</name>
<protein>
    <recommendedName>
        <fullName evidence="3">Carbohydrate kinase PfkB domain-containing protein</fullName>
    </recommendedName>
</protein>